<dbReference type="EMBL" id="CP044222">
    <property type="protein sequence ID" value="QEW07099.1"/>
    <property type="molecule type" value="Genomic_DNA"/>
</dbReference>
<protein>
    <submittedName>
        <fullName evidence="1">Uncharacterized protein</fullName>
    </submittedName>
</protein>
<dbReference type="KEGG" id="nik:F5I99_11590"/>
<gene>
    <name evidence="1" type="ORF">F5I99_11590</name>
</gene>
<evidence type="ECO:0000313" key="1">
    <source>
        <dbReference type="EMBL" id="QEW07099.1"/>
    </source>
</evidence>
<proteinExistence type="predicted"/>
<sequence length="235" mass="26695">MTKDSKTHALLKGTNCMSQRTDIIDGSQAFGRNRGLIYTKRCGWIDLGHADPEGPRELWTKILHEQTEERTEQGFFRIRYHQEMRTTKFNITVGAGIRKKYDIKKNLTPIDAKSVALAIFLDTSHAFESMQTRWPFRLKTDSGYSAEDLVSNLISFYRTLNPHIDYLKICQPVSKDIALQIWDRYGALGTNKNHTHLPFLYPIPPAQGGPMCGTLPPELNTIIPATPGTLFKEAQ</sequence>
<dbReference type="Proteomes" id="UP000325606">
    <property type="component" value="Chromosome"/>
</dbReference>
<evidence type="ECO:0000313" key="2">
    <source>
        <dbReference type="Proteomes" id="UP000325606"/>
    </source>
</evidence>
<name>A0A5J6LEI0_9GAMM</name>
<dbReference type="AlphaFoldDB" id="A0A5J6LEI0"/>
<keyword evidence="2" id="KW-1185">Reference proteome</keyword>
<reference evidence="1 2" key="1">
    <citation type="submission" date="2019-09" db="EMBL/GenBank/DDBJ databases">
        <title>Nitrincola iocasae sp. nov., a bacterium isolated from the sediment collected at a cold seep field in South China Sea.</title>
        <authorList>
            <person name="Zhang H."/>
            <person name="Wang H."/>
            <person name="Li C."/>
        </authorList>
    </citation>
    <scope>NUCLEOTIDE SEQUENCE [LARGE SCALE GENOMIC DNA]</scope>
    <source>
        <strain evidence="1 2">KXZD1103</strain>
    </source>
</reference>
<organism evidence="1 2">
    <name type="scientific">Nitrincola iocasae</name>
    <dbReference type="NCBI Taxonomy" id="2614693"/>
    <lineage>
        <taxon>Bacteria</taxon>
        <taxon>Pseudomonadati</taxon>
        <taxon>Pseudomonadota</taxon>
        <taxon>Gammaproteobacteria</taxon>
        <taxon>Oceanospirillales</taxon>
        <taxon>Oceanospirillaceae</taxon>
        <taxon>Nitrincola</taxon>
    </lineage>
</organism>
<dbReference type="RefSeq" id="WP_151056176.1">
    <property type="nucleotide sequence ID" value="NZ_CP044222.1"/>
</dbReference>
<accession>A0A5J6LEI0</accession>